<evidence type="ECO:0000313" key="4">
    <source>
        <dbReference type="Proteomes" id="UP000652761"/>
    </source>
</evidence>
<dbReference type="Pfam" id="PF00226">
    <property type="entry name" value="DnaJ"/>
    <property type="match status" value="1"/>
</dbReference>
<evidence type="ECO:0000259" key="2">
    <source>
        <dbReference type="PROSITE" id="PS50076"/>
    </source>
</evidence>
<sequence length="437" mass="46513">MNRGSAGGGGGRLEAASLLDMARKLLDARDLSGSKTFAERAMEADPLIDGVDWILATADVLLAAQRRRINNHVDLYAILQIDPSSGRGTSEVRLQYSRLARLLHPRHRQSAHGFQSFSISAAADEAFKLVCDAWAVLSDPVKKDLYDKEIDIAGATQMRLNGGSARSQDGGSSGGNKASVEAEVDPGPTFWTACTSCFRVYQYACGYEGRTLICQNCRKAFQATEMASPPPIVPGTDTYFCAWGLYPLGFPGGPNFVPPTMLNSASEPAVGNGSLGEPSKQNSSFPVVKRGRGRPKGSTNKNVRRVDASGTPATSGKSPNNTRNKMMAKRPRKQVGDAEGSGITFAGDAEISADPRSRAGAEIREGVEAAKSYGGNNMARAGCSRAVDISAEDLDLNFTIDIDTTNSILDSLSTLPFLKDDDIVVCGKIPAHFKGNV</sequence>
<feature type="region of interest" description="Disordered" evidence="1">
    <location>
        <begin position="161"/>
        <end position="181"/>
    </location>
</feature>
<comment type="caution">
    <text evidence="3">The sequence shown here is derived from an EMBL/GenBank/DDBJ whole genome shotgun (WGS) entry which is preliminary data.</text>
</comment>
<dbReference type="PROSITE" id="PS00636">
    <property type="entry name" value="DNAJ_1"/>
    <property type="match status" value="1"/>
</dbReference>
<dbReference type="InterPro" id="IPR001623">
    <property type="entry name" value="DnaJ_domain"/>
</dbReference>
<dbReference type="PANTHER" id="PTHR45496:SF1">
    <property type="entry name" value="CHAPERONE DNAJ-DOMAIN SUPERFAMILY PROTEIN"/>
    <property type="match status" value="1"/>
</dbReference>
<evidence type="ECO:0000313" key="3">
    <source>
        <dbReference type="EMBL" id="MQL74092.1"/>
    </source>
</evidence>
<organism evidence="3 4">
    <name type="scientific">Colocasia esculenta</name>
    <name type="common">Wild taro</name>
    <name type="synonym">Arum esculentum</name>
    <dbReference type="NCBI Taxonomy" id="4460"/>
    <lineage>
        <taxon>Eukaryota</taxon>
        <taxon>Viridiplantae</taxon>
        <taxon>Streptophyta</taxon>
        <taxon>Embryophyta</taxon>
        <taxon>Tracheophyta</taxon>
        <taxon>Spermatophyta</taxon>
        <taxon>Magnoliopsida</taxon>
        <taxon>Liliopsida</taxon>
        <taxon>Araceae</taxon>
        <taxon>Aroideae</taxon>
        <taxon>Colocasieae</taxon>
        <taxon>Colocasia</taxon>
    </lineage>
</organism>
<dbReference type="OrthoDB" id="10250354at2759"/>
<dbReference type="Gene3D" id="1.10.287.110">
    <property type="entry name" value="DnaJ domain"/>
    <property type="match status" value="1"/>
</dbReference>
<dbReference type="InterPro" id="IPR018253">
    <property type="entry name" value="DnaJ_domain_CS"/>
</dbReference>
<feature type="domain" description="J" evidence="2">
    <location>
        <begin position="74"/>
        <end position="150"/>
    </location>
</feature>
<evidence type="ECO:0000256" key="1">
    <source>
        <dbReference type="SAM" id="MobiDB-lite"/>
    </source>
</evidence>
<dbReference type="PANTHER" id="PTHR45496">
    <property type="entry name" value="CHAPERONE DNAJ-DOMAIN SUPERFAMILY PROTEIN"/>
    <property type="match status" value="1"/>
</dbReference>
<dbReference type="InterPro" id="IPR036869">
    <property type="entry name" value="J_dom_sf"/>
</dbReference>
<reference evidence="3" key="1">
    <citation type="submission" date="2017-07" db="EMBL/GenBank/DDBJ databases">
        <title>Taro Niue Genome Assembly and Annotation.</title>
        <authorList>
            <person name="Atibalentja N."/>
            <person name="Keating K."/>
            <person name="Fields C.J."/>
        </authorList>
    </citation>
    <scope>NUCLEOTIDE SEQUENCE</scope>
    <source>
        <strain evidence="3">Niue_2</strain>
        <tissue evidence="3">Leaf</tissue>
    </source>
</reference>
<dbReference type="SMART" id="SM00271">
    <property type="entry name" value="DnaJ"/>
    <property type="match status" value="1"/>
</dbReference>
<dbReference type="EMBL" id="NMUH01000192">
    <property type="protein sequence ID" value="MQL74092.1"/>
    <property type="molecule type" value="Genomic_DNA"/>
</dbReference>
<dbReference type="InterPro" id="IPR053052">
    <property type="entry name" value="Imprinting_Balance_Reg"/>
</dbReference>
<dbReference type="Proteomes" id="UP000652761">
    <property type="component" value="Unassembled WGS sequence"/>
</dbReference>
<gene>
    <name evidence="3" type="ORF">Taro_006449</name>
</gene>
<proteinExistence type="predicted"/>
<dbReference type="SUPFAM" id="SSF46565">
    <property type="entry name" value="Chaperone J-domain"/>
    <property type="match status" value="1"/>
</dbReference>
<feature type="region of interest" description="Disordered" evidence="1">
    <location>
        <begin position="267"/>
        <end position="339"/>
    </location>
</feature>
<dbReference type="GO" id="GO:0005783">
    <property type="term" value="C:endoplasmic reticulum"/>
    <property type="evidence" value="ECO:0007669"/>
    <property type="project" value="UniProtKB-ARBA"/>
</dbReference>
<dbReference type="CDD" id="cd06257">
    <property type="entry name" value="DnaJ"/>
    <property type="match status" value="1"/>
</dbReference>
<accession>A0A843TNR2</accession>
<dbReference type="PROSITE" id="PS50076">
    <property type="entry name" value="DNAJ_2"/>
    <property type="match status" value="1"/>
</dbReference>
<dbReference type="AlphaFoldDB" id="A0A843TNR2"/>
<feature type="compositionally biased region" description="Polar residues" evidence="1">
    <location>
        <begin position="311"/>
        <end position="324"/>
    </location>
</feature>
<keyword evidence="4" id="KW-1185">Reference proteome</keyword>
<protein>
    <recommendedName>
        <fullName evidence="2">J domain-containing protein</fullName>
    </recommendedName>
</protein>
<name>A0A843TNR2_COLES</name>